<evidence type="ECO:0000256" key="6">
    <source>
        <dbReference type="ARBA" id="ARBA00014007"/>
    </source>
</evidence>
<gene>
    <name evidence="9" type="ORF">Cch02nite_69580</name>
</gene>
<keyword evidence="7 9" id="KW-0413">Isomerase</keyword>
<evidence type="ECO:0000256" key="8">
    <source>
        <dbReference type="ARBA" id="ARBA00032117"/>
    </source>
</evidence>
<dbReference type="PANTHER" id="PTHR30345:SF0">
    <property type="entry name" value="DNA DAMAGE-REPAIR_TOLERATION PROTEIN DRT102"/>
    <property type="match status" value="1"/>
</dbReference>
<dbReference type="PANTHER" id="PTHR30345">
    <property type="entry name" value="RIBOSE-5-PHOSPHATE ISOMERASE B"/>
    <property type="match status" value="1"/>
</dbReference>
<comment type="caution">
    <text evidence="9">The sequence shown here is derived from an EMBL/GenBank/DDBJ whole genome shotgun (WGS) entry which is preliminary data.</text>
</comment>
<sequence>MPGICAYLEAVFAHLPGKSKDLGADRALLGCGGKRVRRTAARLGWQTLTMRVYLAADHAGFELKAHLVTELQAKGYDVVDVGAHAYDAEDDYPSFCLHAGHRVVTDPGSLGVVIGGSGNGEQIAANKIAGVRAALAWNIDTATLSRQHNDANVVGIGARQHTLEEATAIVEAFLSTPFSQAERHARRIEEVAVYEKTGELPPLPN</sequence>
<dbReference type="NCBIfam" id="TIGR02133">
    <property type="entry name" value="RPI_actino"/>
    <property type="match status" value="1"/>
</dbReference>
<dbReference type="GO" id="GO:0009052">
    <property type="term" value="P:pentose-phosphate shunt, non-oxidative branch"/>
    <property type="evidence" value="ECO:0007669"/>
    <property type="project" value="TreeGrafter"/>
</dbReference>
<evidence type="ECO:0000313" key="10">
    <source>
        <dbReference type="Proteomes" id="UP000619293"/>
    </source>
</evidence>
<evidence type="ECO:0000256" key="3">
    <source>
        <dbReference type="ARBA" id="ARBA00008754"/>
    </source>
</evidence>
<dbReference type="GO" id="GO:0019316">
    <property type="term" value="P:D-allose catabolic process"/>
    <property type="evidence" value="ECO:0007669"/>
    <property type="project" value="TreeGrafter"/>
</dbReference>
<accession>A0A8J3KCM2</accession>
<dbReference type="InterPro" id="IPR036569">
    <property type="entry name" value="RpiB_LacA_LacB_sf"/>
</dbReference>
<organism evidence="9 10">
    <name type="scientific">Catellatospora chokoriensis</name>
    <dbReference type="NCBI Taxonomy" id="310353"/>
    <lineage>
        <taxon>Bacteria</taxon>
        <taxon>Bacillati</taxon>
        <taxon>Actinomycetota</taxon>
        <taxon>Actinomycetes</taxon>
        <taxon>Micromonosporales</taxon>
        <taxon>Micromonosporaceae</taxon>
        <taxon>Catellatospora</taxon>
    </lineage>
</organism>
<dbReference type="EC" id="5.3.1.6" evidence="5"/>
<dbReference type="EMBL" id="BONG01000065">
    <property type="protein sequence ID" value="GIF93514.1"/>
    <property type="molecule type" value="Genomic_DNA"/>
</dbReference>
<dbReference type="Gene3D" id="3.40.1400.10">
    <property type="entry name" value="Sugar-phosphate isomerase, RpiB/LacA/LacB"/>
    <property type="match status" value="1"/>
</dbReference>
<comment type="similarity">
    <text evidence="3">Belongs to the LacAB/RpiB family.</text>
</comment>
<evidence type="ECO:0000256" key="4">
    <source>
        <dbReference type="ARBA" id="ARBA00011738"/>
    </source>
</evidence>
<dbReference type="InterPro" id="IPR003500">
    <property type="entry name" value="RpiB_LacA_LacB"/>
</dbReference>
<dbReference type="NCBIfam" id="TIGR00689">
    <property type="entry name" value="rpiB_lacA_lacB"/>
    <property type="match status" value="1"/>
</dbReference>
<comment type="catalytic activity">
    <reaction evidence="1">
        <text>aldehydo-D-ribose 5-phosphate = D-ribulose 5-phosphate</text>
        <dbReference type="Rhea" id="RHEA:14657"/>
        <dbReference type="ChEBI" id="CHEBI:58121"/>
        <dbReference type="ChEBI" id="CHEBI:58273"/>
        <dbReference type="EC" id="5.3.1.6"/>
    </reaction>
</comment>
<dbReference type="GO" id="GO:0004751">
    <property type="term" value="F:ribose-5-phosphate isomerase activity"/>
    <property type="evidence" value="ECO:0007669"/>
    <property type="project" value="UniProtKB-EC"/>
</dbReference>
<reference evidence="9 10" key="1">
    <citation type="submission" date="2021-01" db="EMBL/GenBank/DDBJ databases">
        <title>Whole genome shotgun sequence of Catellatospora chokoriensis NBRC 107358.</title>
        <authorList>
            <person name="Komaki H."/>
            <person name="Tamura T."/>
        </authorList>
    </citation>
    <scope>NUCLEOTIDE SEQUENCE [LARGE SCALE GENOMIC DNA]</scope>
    <source>
        <strain evidence="9 10">NBRC 107358</strain>
    </source>
</reference>
<comment type="pathway">
    <text evidence="2">Carbohydrate degradation; pentose phosphate pathway; D-ribose 5-phosphate from D-ribulose 5-phosphate (non-oxidative stage): step 1/1.</text>
</comment>
<dbReference type="InterPro" id="IPR011860">
    <property type="entry name" value="Rib-5-P_Isoase_Actino"/>
</dbReference>
<dbReference type="Pfam" id="PF02502">
    <property type="entry name" value="LacAB_rpiB"/>
    <property type="match status" value="1"/>
</dbReference>
<dbReference type="FunFam" id="3.40.1400.10:FF:000002">
    <property type="entry name" value="Ribose-5-phosphate isomerase B"/>
    <property type="match status" value="1"/>
</dbReference>
<protein>
    <recommendedName>
        <fullName evidence="6">Ribose-5-phosphate isomerase B</fullName>
        <ecNumber evidence="5">5.3.1.6</ecNumber>
    </recommendedName>
    <alternativeName>
        <fullName evidence="8">Phosphoriboisomerase B</fullName>
    </alternativeName>
</protein>
<dbReference type="Proteomes" id="UP000619293">
    <property type="component" value="Unassembled WGS sequence"/>
</dbReference>
<evidence type="ECO:0000256" key="2">
    <source>
        <dbReference type="ARBA" id="ARBA00004988"/>
    </source>
</evidence>
<proteinExistence type="inferred from homology"/>
<comment type="subunit">
    <text evidence="4">Homodimer.</text>
</comment>
<dbReference type="SUPFAM" id="SSF89623">
    <property type="entry name" value="Ribose/Galactose isomerase RpiB/AlsB"/>
    <property type="match status" value="1"/>
</dbReference>
<evidence type="ECO:0000256" key="1">
    <source>
        <dbReference type="ARBA" id="ARBA00001713"/>
    </source>
</evidence>
<keyword evidence="10" id="KW-1185">Reference proteome</keyword>
<evidence type="ECO:0000313" key="9">
    <source>
        <dbReference type="EMBL" id="GIF93514.1"/>
    </source>
</evidence>
<evidence type="ECO:0000256" key="7">
    <source>
        <dbReference type="ARBA" id="ARBA00023235"/>
    </source>
</evidence>
<dbReference type="NCBIfam" id="NF004051">
    <property type="entry name" value="PRK05571.1"/>
    <property type="match status" value="1"/>
</dbReference>
<dbReference type="AlphaFoldDB" id="A0A8J3KCM2"/>
<evidence type="ECO:0000256" key="5">
    <source>
        <dbReference type="ARBA" id="ARBA00011959"/>
    </source>
</evidence>
<name>A0A8J3KCM2_9ACTN</name>